<dbReference type="InterPro" id="IPR036188">
    <property type="entry name" value="FAD/NAD-bd_sf"/>
</dbReference>
<dbReference type="OrthoDB" id="8670884at2"/>
<gene>
    <name evidence="6" type="ORF">SAMN05216267_1004250</name>
</gene>
<evidence type="ECO:0000256" key="2">
    <source>
        <dbReference type="ARBA" id="ARBA00022630"/>
    </source>
</evidence>
<proteinExistence type="predicted"/>
<reference evidence="6 7" key="1">
    <citation type="submission" date="2016-10" db="EMBL/GenBank/DDBJ databases">
        <authorList>
            <person name="de Groot N.N."/>
        </authorList>
    </citation>
    <scope>NUCLEOTIDE SEQUENCE [LARGE SCALE GENOMIC DNA]</scope>
    <source>
        <strain evidence="6 7">CGMCC 4.2026</strain>
    </source>
</reference>
<organism evidence="6 7">
    <name type="scientific">Actinacidiphila rubida</name>
    <dbReference type="NCBI Taxonomy" id="310780"/>
    <lineage>
        <taxon>Bacteria</taxon>
        <taxon>Bacillati</taxon>
        <taxon>Actinomycetota</taxon>
        <taxon>Actinomycetes</taxon>
        <taxon>Kitasatosporales</taxon>
        <taxon>Streptomycetaceae</taxon>
        <taxon>Actinacidiphila</taxon>
    </lineage>
</organism>
<keyword evidence="7" id="KW-1185">Reference proteome</keyword>
<evidence type="ECO:0000256" key="3">
    <source>
        <dbReference type="ARBA" id="ARBA00022827"/>
    </source>
</evidence>
<name>A0A1H8G4I5_9ACTN</name>
<dbReference type="Gene3D" id="3.50.50.60">
    <property type="entry name" value="FAD/NAD(P)-binding domain"/>
    <property type="match status" value="1"/>
</dbReference>
<dbReference type="Pfam" id="PF01494">
    <property type="entry name" value="FAD_binding_3"/>
    <property type="match status" value="1"/>
</dbReference>
<dbReference type="Gene3D" id="3.30.70.2450">
    <property type="match status" value="1"/>
</dbReference>
<dbReference type="PRINTS" id="PR00420">
    <property type="entry name" value="RNGMNOXGNASE"/>
</dbReference>
<feature type="region of interest" description="Disordered" evidence="4">
    <location>
        <begin position="534"/>
        <end position="580"/>
    </location>
</feature>
<dbReference type="RefSeq" id="WP_075016343.1">
    <property type="nucleotide sequence ID" value="NZ_FODD01000004.1"/>
</dbReference>
<dbReference type="EMBL" id="FODD01000004">
    <property type="protein sequence ID" value="SEN38680.1"/>
    <property type="molecule type" value="Genomic_DNA"/>
</dbReference>
<protein>
    <submittedName>
        <fullName evidence="6">3-(3-hydroxy-phenyl)propionate hydroxylase</fullName>
    </submittedName>
</protein>
<accession>A0A1H8G4I5</accession>
<dbReference type="Proteomes" id="UP000181951">
    <property type="component" value="Unassembled WGS sequence"/>
</dbReference>
<keyword evidence="3" id="KW-0274">FAD</keyword>
<dbReference type="InterPro" id="IPR050641">
    <property type="entry name" value="RIFMO-like"/>
</dbReference>
<evidence type="ECO:0000256" key="1">
    <source>
        <dbReference type="ARBA" id="ARBA00001974"/>
    </source>
</evidence>
<dbReference type="InterPro" id="IPR002938">
    <property type="entry name" value="FAD-bd"/>
</dbReference>
<dbReference type="SUPFAM" id="SSF51905">
    <property type="entry name" value="FAD/NAD(P)-binding domain"/>
    <property type="match status" value="1"/>
</dbReference>
<dbReference type="GO" id="GO:0016709">
    <property type="term" value="F:oxidoreductase activity, acting on paired donors, with incorporation or reduction of molecular oxygen, NAD(P)H as one donor, and incorporation of one atom of oxygen"/>
    <property type="evidence" value="ECO:0007669"/>
    <property type="project" value="UniProtKB-ARBA"/>
</dbReference>
<keyword evidence="2" id="KW-0285">Flavoprotein</keyword>
<evidence type="ECO:0000313" key="6">
    <source>
        <dbReference type="EMBL" id="SEN38680.1"/>
    </source>
</evidence>
<dbReference type="PANTHER" id="PTHR43004">
    <property type="entry name" value="TRK SYSTEM POTASSIUM UPTAKE PROTEIN"/>
    <property type="match status" value="1"/>
</dbReference>
<evidence type="ECO:0000313" key="7">
    <source>
        <dbReference type="Proteomes" id="UP000181951"/>
    </source>
</evidence>
<dbReference type="PANTHER" id="PTHR43004:SF19">
    <property type="entry name" value="BINDING MONOOXYGENASE, PUTATIVE (JCVI)-RELATED"/>
    <property type="match status" value="1"/>
</dbReference>
<dbReference type="STRING" id="310780.SAMN05216267_1004250"/>
<dbReference type="GO" id="GO:0071949">
    <property type="term" value="F:FAD binding"/>
    <property type="evidence" value="ECO:0007669"/>
    <property type="project" value="InterPro"/>
</dbReference>
<evidence type="ECO:0000259" key="5">
    <source>
        <dbReference type="Pfam" id="PF01494"/>
    </source>
</evidence>
<evidence type="ECO:0000256" key="4">
    <source>
        <dbReference type="SAM" id="MobiDB-lite"/>
    </source>
</evidence>
<comment type="cofactor">
    <cofactor evidence="1">
        <name>FAD</name>
        <dbReference type="ChEBI" id="CHEBI:57692"/>
    </cofactor>
</comment>
<feature type="domain" description="FAD-binding" evidence="5">
    <location>
        <begin position="3"/>
        <end position="337"/>
    </location>
</feature>
<sequence length="580" mass="61112">MDPVIVAGAGPVGLTLALALARRDVPVIVLDGAEAPDGPEGLHRPRTAVLGPDTAALLERLGYEGLRRDGATWAAWRTLRRRTELERIEFGPEPSGAPVHIAQHLLEHGLRQALLSCGSVRLVPGCRLDALEQDRQGVSVHTRGTEETWWRGSFLVGCDGPRSTVRKLLGVRFPGRTAVDRQAVAVLRTELPEPGVALLHRDPPGAPAGQEITARPLPDGLWRLDWLLPSQPRQLTSDALVERLRSTLTAWCGRVVPYELVGSADHPVHQRLARRWRAGRVFLAGDSAHLMGALGAQSVEEGLRDAENLSWKLSLAWHDGASPLLLDSYESERRGAVGARLRATDQALPLVRASGAWQTVRQSLLSGSARGQAELLTDSHLGRGAAAATSVYGRSPLSLPAPRGGGRSGASPLIAGCATPAGGIVEDVPVISLEGTPGRLRDRLGRGLVVVLVAPGTGVWESRHWLTAGLMPRLASAVAALPTDAELVVAETYPGATAHSVLLVRPDGRLVTVMVGCRPAELYSYADLARGGPPSAVGTVEDTTVPGPAGPDDAEDESESGPAAGRAGGAGGRRVGGRTR</sequence>
<dbReference type="AlphaFoldDB" id="A0A1H8G4I5"/>